<dbReference type="Gene3D" id="3.30.70.360">
    <property type="match status" value="1"/>
</dbReference>
<dbReference type="SUPFAM" id="SSF53187">
    <property type="entry name" value="Zn-dependent exopeptidases"/>
    <property type="match status" value="1"/>
</dbReference>
<protein>
    <recommendedName>
        <fullName evidence="3">Peptidase M20 dimerisation domain-containing protein</fullName>
    </recommendedName>
</protein>
<dbReference type="AlphaFoldDB" id="A0AAE0DKB8"/>
<keyword evidence="2" id="KW-0378">Hydrolase</keyword>
<sequence length="354" mass="38591">MVASGVWAGRIPLERAHSIQEVGGGKQTMRQELERIGYLGDMEASHKALPIGAHFELHIGQPFVFFIRSESFAIPVRGSSHLILIQPSETLISQAGASLSIRRTEELSADFVVEQGPRLEAQNQKIGIVQGVQAYRWHTVTVKGRDCHTGTTDFANRSDAMLTAAKMILHSHRLATKHSSLASTGILNLTPGSMNTVPGTVRFGLDIRAGEDDRLMRLEEELRVDFDKIARNEAVDDLNECGTIGKGCTVEWTLDAPSEAIKFDRDCIACVADSAKDLLGDEHGNLTQAMISGAGHDSVFTSHRVPTSMIFVPCKDGVSHNPAEYCSPEDCANGAQVLMGAVLRYDKLRAQRSK</sequence>
<dbReference type="SUPFAM" id="SSF55031">
    <property type="entry name" value="Bacterial exopeptidase dimerisation domain"/>
    <property type="match status" value="1"/>
</dbReference>
<comment type="caution">
    <text evidence="4">The sequence shown here is derived from an EMBL/GenBank/DDBJ whole genome shotgun (WGS) entry which is preliminary data.</text>
</comment>
<dbReference type="PANTHER" id="PTHR32494">
    <property type="entry name" value="ALLANTOATE DEIMINASE-RELATED"/>
    <property type="match status" value="1"/>
</dbReference>
<evidence type="ECO:0000256" key="2">
    <source>
        <dbReference type="ARBA" id="ARBA00022801"/>
    </source>
</evidence>
<dbReference type="EMBL" id="JASNWA010000007">
    <property type="protein sequence ID" value="KAK3172929.1"/>
    <property type="molecule type" value="Genomic_DNA"/>
</dbReference>
<evidence type="ECO:0000313" key="5">
    <source>
        <dbReference type="Proteomes" id="UP001276659"/>
    </source>
</evidence>
<reference evidence="4" key="1">
    <citation type="submission" date="2022-11" db="EMBL/GenBank/DDBJ databases">
        <title>Chromosomal genome sequence assembly and mating type (MAT) locus characterization of the leprose asexual lichenized fungus Lepraria neglecta (Nyl.) Erichsen.</title>
        <authorList>
            <person name="Allen J.L."/>
            <person name="Pfeffer B."/>
        </authorList>
    </citation>
    <scope>NUCLEOTIDE SEQUENCE</scope>
    <source>
        <strain evidence="4">Allen 5258</strain>
    </source>
</reference>
<dbReference type="InterPro" id="IPR036264">
    <property type="entry name" value="Bact_exopeptidase_dim_dom"/>
</dbReference>
<keyword evidence="5" id="KW-1185">Reference proteome</keyword>
<dbReference type="Gene3D" id="3.40.630.10">
    <property type="entry name" value="Zn peptidases"/>
    <property type="match status" value="2"/>
</dbReference>
<dbReference type="InterPro" id="IPR010158">
    <property type="entry name" value="Amidase_Cbmase"/>
</dbReference>
<dbReference type="PANTHER" id="PTHR32494:SF5">
    <property type="entry name" value="ALLANTOATE AMIDOHYDROLASE"/>
    <property type="match status" value="1"/>
</dbReference>
<proteinExistence type="inferred from homology"/>
<evidence type="ECO:0000256" key="1">
    <source>
        <dbReference type="ARBA" id="ARBA00006247"/>
    </source>
</evidence>
<dbReference type="Pfam" id="PF01546">
    <property type="entry name" value="Peptidase_M20"/>
    <property type="match status" value="1"/>
</dbReference>
<evidence type="ECO:0000259" key="3">
    <source>
        <dbReference type="Pfam" id="PF07687"/>
    </source>
</evidence>
<dbReference type="Proteomes" id="UP001276659">
    <property type="component" value="Unassembled WGS sequence"/>
</dbReference>
<accession>A0AAE0DKB8</accession>
<dbReference type="InterPro" id="IPR011650">
    <property type="entry name" value="Peptidase_M20_dimer"/>
</dbReference>
<gene>
    <name evidence="4" type="ORF">OEA41_006255</name>
</gene>
<organism evidence="4 5">
    <name type="scientific">Lepraria neglecta</name>
    <dbReference type="NCBI Taxonomy" id="209136"/>
    <lineage>
        <taxon>Eukaryota</taxon>
        <taxon>Fungi</taxon>
        <taxon>Dikarya</taxon>
        <taxon>Ascomycota</taxon>
        <taxon>Pezizomycotina</taxon>
        <taxon>Lecanoromycetes</taxon>
        <taxon>OSLEUM clade</taxon>
        <taxon>Lecanoromycetidae</taxon>
        <taxon>Lecanorales</taxon>
        <taxon>Lecanorineae</taxon>
        <taxon>Stereocaulaceae</taxon>
        <taxon>Lepraria</taxon>
    </lineage>
</organism>
<evidence type="ECO:0000313" key="4">
    <source>
        <dbReference type="EMBL" id="KAK3172929.1"/>
    </source>
</evidence>
<dbReference type="Pfam" id="PF07687">
    <property type="entry name" value="M20_dimer"/>
    <property type="match status" value="1"/>
</dbReference>
<dbReference type="InterPro" id="IPR002933">
    <property type="entry name" value="Peptidase_M20"/>
</dbReference>
<feature type="domain" description="Peptidase M20 dimerisation" evidence="3">
    <location>
        <begin position="137"/>
        <end position="231"/>
    </location>
</feature>
<name>A0AAE0DKB8_9LECA</name>
<dbReference type="GO" id="GO:0016813">
    <property type="term" value="F:hydrolase activity, acting on carbon-nitrogen (but not peptide) bonds, in linear amidines"/>
    <property type="evidence" value="ECO:0007669"/>
    <property type="project" value="InterPro"/>
</dbReference>
<comment type="similarity">
    <text evidence="1">Belongs to the peptidase M20A family.</text>
</comment>